<reference evidence="1 2" key="1">
    <citation type="submission" date="2014-04" db="EMBL/GenBank/DDBJ databases">
        <authorList>
            <consortium name="DOE Joint Genome Institute"/>
            <person name="Kuo A."/>
            <person name="Kohler A."/>
            <person name="Jargeat P."/>
            <person name="Nagy L.G."/>
            <person name="Floudas D."/>
            <person name="Copeland A."/>
            <person name="Barry K.W."/>
            <person name="Cichocki N."/>
            <person name="Veneault-Fourrey C."/>
            <person name="LaButti K."/>
            <person name="Lindquist E.A."/>
            <person name="Lipzen A."/>
            <person name="Lundell T."/>
            <person name="Morin E."/>
            <person name="Murat C."/>
            <person name="Sun H."/>
            <person name="Tunlid A."/>
            <person name="Henrissat B."/>
            <person name="Grigoriev I.V."/>
            <person name="Hibbett D.S."/>
            <person name="Martin F."/>
            <person name="Nordberg H.P."/>
            <person name="Cantor M.N."/>
            <person name="Hua S.X."/>
        </authorList>
    </citation>
    <scope>NUCLEOTIDE SEQUENCE [LARGE SCALE GENOMIC DNA]</scope>
    <source>
        <strain evidence="1 2">Ve08.2h10</strain>
    </source>
</reference>
<protein>
    <submittedName>
        <fullName evidence="1">Uncharacterized protein</fullName>
    </submittedName>
</protein>
<dbReference type="EMBL" id="KN825101">
    <property type="protein sequence ID" value="KIK94511.1"/>
    <property type="molecule type" value="Genomic_DNA"/>
</dbReference>
<gene>
    <name evidence="1" type="ORF">PAXRUDRAFT_443473</name>
</gene>
<organism evidence="1 2">
    <name type="scientific">Paxillus rubicundulus Ve08.2h10</name>
    <dbReference type="NCBI Taxonomy" id="930991"/>
    <lineage>
        <taxon>Eukaryota</taxon>
        <taxon>Fungi</taxon>
        <taxon>Dikarya</taxon>
        <taxon>Basidiomycota</taxon>
        <taxon>Agaricomycotina</taxon>
        <taxon>Agaricomycetes</taxon>
        <taxon>Agaricomycetidae</taxon>
        <taxon>Boletales</taxon>
        <taxon>Paxilineae</taxon>
        <taxon>Paxillaceae</taxon>
        <taxon>Paxillus</taxon>
    </lineage>
</organism>
<evidence type="ECO:0000313" key="2">
    <source>
        <dbReference type="Proteomes" id="UP000054538"/>
    </source>
</evidence>
<accession>A0A0D0DX05</accession>
<reference evidence="2" key="2">
    <citation type="submission" date="2015-01" db="EMBL/GenBank/DDBJ databases">
        <title>Evolutionary Origins and Diversification of the Mycorrhizal Mutualists.</title>
        <authorList>
            <consortium name="DOE Joint Genome Institute"/>
            <consortium name="Mycorrhizal Genomics Consortium"/>
            <person name="Kohler A."/>
            <person name="Kuo A."/>
            <person name="Nagy L.G."/>
            <person name="Floudas D."/>
            <person name="Copeland A."/>
            <person name="Barry K.W."/>
            <person name="Cichocki N."/>
            <person name="Veneault-Fourrey C."/>
            <person name="LaButti K."/>
            <person name="Lindquist E.A."/>
            <person name="Lipzen A."/>
            <person name="Lundell T."/>
            <person name="Morin E."/>
            <person name="Murat C."/>
            <person name="Riley R."/>
            <person name="Ohm R."/>
            <person name="Sun H."/>
            <person name="Tunlid A."/>
            <person name="Henrissat B."/>
            <person name="Grigoriev I.V."/>
            <person name="Hibbett D.S."/>
            <person name="Martin F."/>
        </authorList>
    </citation>
    <scope>NUCLEOTIDE SEQUENCE [LARGE SCALE GENOMIC DNA]</scope>
    <source>
        <strain evidence="2">Ve08.2h10</strain>
    </source>
</reference>
<dbReference type="HOGENOM" id="CLU_1448158_0_0_1"/>
<dbReference type="STRING" id="930991.A0A0D0DX05"/>
<keyword evidence="2" id="KW-1185">Reference proteome</keyword>
<evidence type="ECO:0000313" key="1">
    <source>
        <dbReference type="EMBL" id="KIK94511.1"/>
    </source>
</evidence>
<dbReference type="OrthoDB" id="2641087at2759"/>
<dbReference type="AlphaFoldDB" id="A0A0D0DX05"/>
<dbReference type="InParanoid" id="A0A0D0DX05"/>
<proteinExistence type="predicted"/>
<name>A0A0D0DX05_9AGAM</name>
<sequence length="187" mass="20942">MSVAGLRTIAHGAQRKRSSSILRGSYSILTSTLWTCSRTSWSPYQQRIGAHSRRLTVYVFWKMHQSEWPFTTANDVLDLRTFTILPGFLHPYSETSWEVQVTKEPVVERTIRATAHWYAKRHLMGTESAGGADTALRSKSSLYTNQEGTASQGSKLQTDTKSALMLYVGTFGQEPRHKSAGVVPSMI</sequence>
<dbReference type="Proteomes" id="UP000054538">
    <property type="component" value="Unassembled WGS sequence"/>
</dbReference>